<dbReference type="RefSeq" id="WP_135470109.1">
    <property type="nucleotide sequence ID" value="NZ_CASJDB010000023.1"/>
</dbReference>
<keyword evidence="5" id="KW-1185">Reference proteome</keyword>
<evidence type="ECO:0000256" key="1">
    <source>
        <dbReference type="ARBA" id="ARBA00005662"/>
    </source>
</evidence>
<evidence type="ECO:0000313" key="4">
    <source>
        <dbReference type="EMBL" id="TGG39506.1"/>
    </source>
</evidence>
<dbReference type="InterPro" id="IPR019079">
    <property type="entry name" value="Capsule_synth_CapA"/>
</dbReference>
<dbReference type="AlphaFoldDB" id="A0A4Z0V2U3"/>
<dbReference type="Pfam" id="PF09587">
    <property type="entry name" value="PGA_cap"/>
    <property type="match status" value="1"/>
</dbReference>
<dbReference type="InterPro" id="IPR029052">
    <property type="entry name" value="Metallo-depent_PP-like"/>
</dbReference>
<dbReference type="SUPFAM" id="SSF56300">
    <property type="entry name" value="Metallo-dependent phosphatases"/>
    <property type="match status" value="1"/>
</dbReference>
<dbReference type="GeneID" id="82148516"/>
<dbReference type="SMART" id="SM00854">
    <property type="entry name" value="PGA_cap"/>
    <property type="match status" value="1"/>
</dbReference>
<evidence type="ECO:0000256" key="2">
    <source>
        <dbReference type="SAM" id="SignalP"/>
    </source>
</evidence>
<gene>
    <name evidence="4" type="ORF">EZ315_01850</name>
</gene>
<feature type="domain" description="Capsule synthesis protein CapA" evidence="3">
    <location>
        <begin position="20"/>
        <end position="266"/>
    </location>
</feature>
<protein>
    <submittedName>
        <fullName evidence="4">CapA family protein</fullName>
    </submittedName>
</protein>
<accession>A0A4Z0V2U3</accession>
<comment type="caution">
    <text evidence="4">The sequence shown here is derived from an EMBL/GenBank/DDBJ whole genome shotgun (WGS) entry which is preliminary data.</text>
</comment>
<dbReference type="EMBL" id="SJSA01000001">
    <property type="protein sequence ID" value="TGG39506.1"/>
    <property type="molecule type" value="Genomic_DNA"/>
</dbReference>
<dbReference type="Gene3D" id="3.60.21.10">
    <property type="match status" value="1"/>
</dbReference>
<comment type="similarity">
    <text evidence="1">Belongs to the CapA family.</text>
</comment>
<name>A0A4Z0V2U3_9BACT</name>
<dbReference type="CDD" id="cd07381">
    <property type="entry name" value="MPP_CapA"/>
    <property type="match status" value="1"/>
</dbReference>
<dbReference type="PANTHER" id="PTHR33393:SF12">
    <property type="entry name" value="CAPSULE BIOSYNTHESIS PROTEIN CAPA"/>
    <property type="match status" value="1"/>
</dbReference>
<keyword evidence="2" id="KW-0732">Signal</keyword>
<dbReference type="PANTHER" id="PTHR33393">
    <property type="entry name" value="POLYGLUTAMINE SYNTHESIS ACCESSORY PROTEIN RV0574C-RELATED"/>
    <property type="match status" value="1"/>
</dbReference>
<reference evidence="4 5" key="1">
    <citation type="submission" date="2019-02" db="EMBL/GenBank/DDBJ databases">
        <title>Isolation and identification of novel species under the genus Muribaculum.</title>
        <authorList>
            <person name="Miyake S."/>
            <person name="Ding Y."/>
            <person name="Low A."/>
            <person name="Soh M."/>
            <person name="Seedorf H."/>
        </authorList>
    </citation>
    <scope>NUCLEOTIDE SEQUENCE [LARGE SCALE GENOMIC DNA]</scope>
    <source>
        <strain evidence="4 5">TLL-A3</strain>
    </source>
</reference>
<dbReference type="Proteomes" id="UP000297635">
    <property type="component" value="Unassembled WGS sequence"/>
</dbReference>
<proteinExistence type="inferred from homology"/>
<sequence length="370" mass="40839">MFAILIALCALLLPGGDSAELVFAGDAMQHQRQIDAARQPDGSLDYSGYFTALQPYISSADYAVVNIEAPLGGAPYSGYPMFCAHDNYVTALTDAGFDLMLSANNHILDRRDKGVLRTISAFESKGVSWIGVYRDAAHREQHLPFIRDINGFKIAFLNYTYGTNGIEKRTPIVIDYINRDTIASDVSRARENGADLIAVCIHWGDEYKLLPNSTQRSLARYLETLGVDMIIGGHPHVIQPMELRKSEINNRSVLTVYSLGNFISAMRTTDTRGGAMVRVTLGRDADGNAMVTGASYRMVFVQPPVKKGDNFRLLPAESEDVHPSMELRRKGFIRNARTIFDRHNINVPMDTTAIVSQDAVSCPSDTLKGI</sequence>
<evidence type="ECO:0000313" key="5">
    <source>
        <dbReference type="Proteomes" id="UP000297635"/>
    </source>
</evidence>
<organism evidence="4 5">
    <name type="scientific">Duncaniella freteri</name>
    <dbReference type="NCBI Taxonomy" id="2530391"/>
    <lineage>
        <taxon>Bacteria</taxon>
        <taxon>Pseudomonadati</taxon>
        <taxon>Bacteroidota</taxon>
        <taxon>Bacteroidia</taxon>
        <taxon>Bacteroidales</taxon>
        <taxon>Muribaculaceae</taxon>
        <taxon>Duncaniella</taxon>
    </lineage>
</organism>
<feature type="chain" id="PRO_5021365742" evidence="2">
    <location>
        <begin position="20"/>
        <end position="370"/>
    </location>
</feature>
<evidence type="ECO:0000259" key="3">
    <source>
        <dbReference type="SMART" id="SM00854"/>
    </source>
</evidence>
<feature type="signal peptide" evidence="2">
    <location>
        <begin position="1"/>
        <end position="19"/>
    </location>
</feature>
<dbReference type="InterPro" id="IPR052169">
    <property type="entry name" value="CW_Biosynth-Accessory"/>
</dbReference>